<evidence type="ECO:0000259" key="7">
    <source>
        <dbReference type="PROSITE" id="PS50847"/>
    </source>
</evidence>
<dbReference type="InterPro" id="IPR008454">
    <property type="entry name" value="Collagen-bd_Cna-like_B-typ_dom"/>
</dbReference>
<keyword evidence="2" id="KW-0964">Secreted</keyword>
<evidence type="ECO:0000313" key="8">
    <source>
        <dbReference type="EMBL" id="AVM42396.1"/>
    </source>
</evidence>
<feature type="signal peptide" evidence="6">
    <location>
        <begin position="1"/>
        <end position="30"/>
    </location>
</feature>
<gene>
    <name evidence="8" type="ORF">C5Q98_03765</name>
</gene>
<evidence type="ECO:0000256" key="2">
    <source>
        <dbReference type="ARBA" id="ARBA00022525"/>
    </source>
</evidence>
<dbReference type="CDD" id="cd00222">
    <property type="entry name" value="CollagenBindB"/>
    <property type="match status" value="1"/>
</dbReference>
<reference evidence="9" key="1">
    <citation type="submission" date="2018-02" db="EMBL/GenBank/DDBJ databases">
        <authorList>
            <person name="Holder M.E."/>
            <person name="Ajami N.J."/>
            <person name="Petrosino J.F."/>
        </authorList>
    </citation>
    <scope>NUCLEOTIDE SEQUENCE [LARGE SCALE GENOMIC DNA]</scope>
    <source>
        <strain evidence="9">CCUG 47711</strain>
    </source>
</reference>
<dbReference type="SMART" id="SM00710">
    <property type="entry name" value="PbH1"/>
    <property type="match status" value="4"/>
</dbReference>
<keyword evidence="1" id="KW-0134">Cell wall</keyword>
<evidence type="ECO:0000256" key="5">
    <source>
        <dbReference type="SAM" id="MobiDB-lite"/>
    </source>
</evidence>
<dbReference type="RefSeq" id="WP_106012379.1">
    <property type="nucleotide sequence ID" value="NZ_CP027226.1"/>
</dbReference>
<dbReference type="EMBL" id="CP027226">
    <property type="protein sequence ID" value="AVM42396.1"/>
    <property type="molecule type" value="Genomic_DNA"/>
</dbReference>
<dbReference type="Pfam" id="PF05738">
    <property type="entry name" value="Cna_B"/>
    <property type="match status" value="1"/>
</dbReference>
<feature type="chain" id="PRO_5039561128" evidence="6">
    <location>
        <begin position="31"/>
        <end position="700"/>
    </location>
</feature>
<dbReference type="SUPFAM" id="SSF51126">
    <property type="entry name" value="Pectin lyase-like"/>
    <property type="match status" value="1"/>
</dbReference>
<accession>A0A2S0KMZ0</accession>
<feature type="region of interest" description="Disordered" evidence="5">
    <location>
        <begin position="595"/>
        <end position="671"/>
    </location>
</feature>
<dbReference type="Proteomes" id="UP000237947">
    <property type="component" value="Chromosome"/>
</dbReference>
<keyword evidence="9" id="KW-1185">Reference proteome</keyword>
<dbReference type="SUPFAM" id="SSF49478">
    <property type="entry name" value="Cna protein B-type domain"/>
    <property type="match status" value="1"/>
</dbReference>
<evidence type="ECO:0000256" key="3">
    <source>
        <dbReference type="ARBA" id="ARBA00022729"/>
    </source>
</evidence>
<dbReference type="KEGG" id="fsa:C5Q98_03765"/>
<name>A0A2S0KMZ0_9FIRM</name>
<keyword evidence="8" id="KW-0176">Collagen</keyword>
<keyword evidence="4" id="KW-0572">Peptidoglycan-anchor</keyword>
<dbReference type="PROSITE" id="PS50847">
    <property type="entry name" value="GRAM_POS_ANCHORING"/>
    <property type="match status" value="1"/>
</dbReference>
<sequence>MSKIKKYSLISVISVVLGLLLVFGSTTLNAEAQGTAEAFGEIYLDGKAGNDDNDGKSTATAVKTFAKAKELASDDLNIKNIYISGTVDLEGDISLKGTNAKVYRASDYNNYLFRVKKESSSTLTNITINGNSENATDSKESLIEVIGTLNIGENTILENNKIATGENVDRSTKGGAVFVNSGTLNMSSGIIKNNNATFGGGVSVQKRGTFNFTGGVIENNEALSGLVTKSSTNYAASGGGICVDNVGVLNISGNAVVQNNYSQETGGGIAIGSQGATTDGNNTLNMDGGTIDSNESGACGGGIFIQAGYSSYRNKAYINSGRITNNTMQGTGKMNHAFGGGGIYVNGFGPGFNFYNGELYLRNAIVTDNYSDFDGAGYASCPVSLTKVYVTNGVALYGNNASELGNEVYIYSNTNPKEYGGHAGNPEYEIADRMLGGNPYRWQNEDNSFLKLEDHKGTLTEHDQKLALHTAEQANDLAKKLGKVIISGNKSATRGGGIGSNGTVTFGVENDLTEIAVSKVWDDNNNKDKTRPESIEVQLIAKLKGSNEEFVVETRTIDAKAEWKTVFKNLPKENNGVELEYSVKEKDITGYDSKISGNAEDGFTIENKPTPTTTTTTTEATTSTSTTEVTTSTTTTEPTTSSTTGTTAPTTSGTKPVSSPTTTPKVPPTTGERVEISMGVSLLLLAVAGAMLAVRKRRED</sequence>
<dbReference type="InterPro" id="IPR019931">
    <property type="entry name" value="LPXTG_anchor"/>
</dbReference>
<protein>
    <submittedName>
        <fullName evidence="8">Collagen-binding protein</fullName>
    </submittedName>
</protein>
<proteinExistence type="predicted"/>
<dbReference type="AlphaFoldDB" id="A0A2S0KMZ0"/>
<evidence type="ECO:0000256" key="4">
    <source>
        <dbReference type="ARBA" id="ARBA00023088"/>
    </source>
</evidence>
<dbReference type="InterPro" id="IPR006626">
    <property type="entry name" value="PbH1"/>
</dbReference>
<dbReference type="Gene3D" id="2.60.40.1140">
    <property type="entry name" value="Collagen-binding surface protein Cna, B-type domain"/>
    <property type="match status" value="1"/>
</dbReference>
<dbReference type="OrthoDB" id="9816455at2"/>
<dbReference type="InterPro" id="IPR011050">
    <property type="entry name" value="Pectin_lyase_fold/virulence"/>
</dbReference>
<organism evidence="8 9">
    <name type="scientific">Fastidiosipila sanguinis</name>
    <dbReference type="NCBI Taxonomy" id="236753"/>
    <lineage>
        <taxon>Bacteria</taxon>
        <taxon>Bacillati</taxon>
        <taxon>Bacillota</taxon>
        <taxon>Clostridia</taxon>
        <taxon>Eubacteriales</taxon>
        <taxon>Oscillospiraceae</taxon>
        <taxon>Fastidiosipila</taxon>
    </lineage>
</organism>
<feature type="domain" description="Gram-positive cocci surface proteins LPxTG" evidence="7">
    <location>
        <begin position="667"/>
        <end position="700"/>
    </location>
</feature>
<keyword evidence="3 6" id="KW-0732">Signal</keyword>
<evidence type="ECO:0000256" key="1">
    <source>
        <dbReference type="ARBA" id="ARBA00022512"/>
    </source>
</evidence>
<evidence type="ECO:0000313" key="9">
    <source>
        <dbReference type="Proteomes" id="UP000237947"/>
    </source>
</evidence>
<evidence type="ECO:0000256" key="6">
    <source>
        <dbReference type="SAM" id="SignalP"/>
    </source>
</evidence>
<feature type="compositionally biased region" description="Low complexity" evidence="5">
    <location>
        <begin position="610"/>
        <end position="671"/>
    </location>
</feature>